<accession>A0A4Y6Q210</accession>
<dbReference type="Gene3D" id="1.10.10.200">
    <property type="match status" value="1"/>
</dbReference>
<dbReference type="Pfam" id="PF01709">
    <property type="entry name" value="Transcrip_reg"/>
    <property type="match status" value="1"/>
</dbReference>
<keyword evidence="2 6" id="KW-0963">Cytoplasm</keyword>
<dbReference type="InterPro" id="IPR017856">
    <property type="entry name" value="Integrase-like_N"/>
</dbReference>
<evidence type="ECO:0000256" key="3">
    <source>
        <dbReference type="ARBA" id="ARBA00023015"/>
    </source>
</evidence>
<dbReference type="GO" id="GO:0005829">
    <property type="term" value="C:cytosol"/>
    <property type="evidence" value="ECO:0007669"/>
    <property type="project" value="TreeGrafter"/>
</dbReference>
<accession>A0A5B8YCY9</accession>
<gene>
    <name evidence="10" type="ORF">FIV42_28925</name>
</gene>
<dbReference type="SUPFAM" id="SSF75625">
    <property type="entry name" value="YebC-like"/>
    <property type="match status" value="1"/>
</dbReference>
<evidence type="ECO:0000256" key="7">
    <source>
        <dbReference type="SAM" id="MobiDB-lite"/>
    </source>
</evidence>
<dbReference type="GO" id="GO:0003677">
    <property type="term" value="F:DNA binding"/>
    <property type="evidence" value="ECO:0007669"/>
    <property type="project" value="UniProtKB-UniRule"/>
</dbReference>
<keyword evidence="3 6" id="KW-0805">Transcription regulation</keyword>
<dbReference type="InterPro" id="IPR029072">
    <property type="entry name" value="YebC-like"/>
</dbReference>
<dbReference type="GO" id="GO:0006355">
    <property type="term" value="P:regulation of DNA-templated transcription"/>
    <property type="evidence" value="ECO:0007669"/>
    <property type="project" value="UniProtKB-UniRule"/>
</dbReference>
<protein>
    <recommendedName>
        <fullName evidence="6">Probable transcriptional regulatory protein FIV42_28925</fullName>
    </recommendedName>
</protein>
<dbReference type="InterPro" id="IPR002876">
    <property type="entry name" value="Transcrip_reg_TACO1-like"/>
</dbReference>
<keyword evidence="5 6" id="KW-0804">Transcription</keyword>
<dbReference type="OrthoDB" id="9781053at2"/>
<keyword evidence="4 6" id="KW-0238">DNA-binding</keyword>
<feature type="region of interest" description="Disordered" evidence="7">
    <location>
        <begin position="1"/>
        <end position="22"/>
    </location>
</feature>
<dbReference type="Pfam" id="PF20772">
    <property type="entry name" value="TACO1_YebC_N"/>
    <property type="match status" value="1"/>
</dbReference>
<dbReference type="Proteomes" id="UP000315995">
    <property type="component" value="Chromosome"/>
</dbReference>
<dbReference type="InterPro" id="IPR026564">
    <property type="entry name" value="Transcrip_reg_TACO1-like_dom3"/>
</dbReference>
<organism evidence="10 11">
    <name type="scientific">Persicimonas caeni</name>
    <dbReference type="NCBI Taxonomy" id="2292766"/>
    <lineage>
        <taxon>Bacteria</taxon>
        <taxon>Deltaproteobacteria</taxon>
        <taxon>Bradymonadales</taxon>
        <taxon>Bradymonadaceae</taxon>
        <taxon>Persicimonas</taxon>
    </lineage>
</organism>
<proteinExistence type="inferred from homology"/>
<dbReference type="HAMAP" id="MF_00693">
    <property type="entry name" value="Transcrip_reg_TACO1"/>
    <property type="match status" value="1"/>
</dbReference>
<comment type="subcellular location">
    <subcellularLocation>
        <location evidence="6">Cytoplasm</location>
    </subcellularLocation>
</comment>
<feature type="domain" description="TACO1/YebC-like N-terminal" evidence="9">
    <location>
        <begin position="5"/>
        <end position="76"/>
    </location>
</feature>
<dbReference type="NCBIfam" id="NF009044">
    <property type="entry name" value="PRK12378.1"/>
    <property type="match status" value="1"/>
</dbReference>
<evidence type="ECO:0000313" key="11">
    <source>
        <dbReference type="Proteomes" id="UP000315995"/>
    </source>
</evidence>
<dbReference type="AlphaFoldDB" id="A0A4Y6Q210"/>
<sequence>MAGHSKWSNIKHKKKKKDRRRAKVWNKIIRELTVAAREQGGDPEYNPRLRLAIERAKDANMPKDNIENAIKRGTGELEGVDYEEKTYEGYGPNGVAVFVETMTDNINRTVAELRYIFDEHDASLGEDGCVAWQFERKGLIQVDAGSVDDKDAFLLEIIEYGGQEMEESTYESDDEDGPDEVPVYSVYTAFEALHDVLDELEAAGYRIRDATPVRVANQTMGLDDDALDAFLAFYEELDDHDDVQEIYVNLEVDGDAELDDVLAATG</sequence>
<dbReference type="RefSeq" id="WP_141201068.1">
    <property type="nucleotide sequence ID" value="NZ_CP041186.1"/>
</dbReference>
<dbReference type="InterPro" id="IPR048300">
    <property type="entry name" value="TACO1_YebC-like_2nd/3rd_dom"/>
</dbReference>
<evidence type="ECO:0000256" key="6">
    <source>
        <dbReference type="HAMAP-Rule" id="MF_00693"/>
    </source>
</evidence>
<evidence type="ECO:0000256" key="1">
    <source>
        <dbReference type="ARBA" id="ARBA00008724"/>
    </source>
</evidence>
<evidence type="ECO:0000313" key="10">
    <source>
        <dbReference type="EMBL" id="QDG54624.1"/>
    </source>
</evidence>
<dbReference type="NCBIfam" id="TIGR01033">
    <property type="entry name" value="YebC/PmpR family DNA-binding transcriptional regulator"/>
    <property type="match status" value="1"/>
</dbReference>
<name>A0A4Y6Q210_PERCE</name>
<evidence type="ECO:0000259" key="8">
    <source>
        <dbReference type="Pfam" id="PF01709"/>
    </source>
</evidence>
<dbReference type="Gene3D" id="3.30.70.980">
    <property type="match status" value="2"/>
</dbReference>
<reference evidence="10 11" key="1">
    <citation type="submission" date="2019-06" db="EMBL/GenBank/DDBJ databases">
        <title>Persicimonas caeni gen. nov., sp. nov., a predatory bacterium isolated from solar saltern.</title>
        <authorList>
            <person name="Wang S."/>
        </authorList>
    </citation>
    <scope>NUCLEOTIDE SEQUENCE [LARGE SCALE GENOMIC DNA]</scope>
    <source>
        <strain evidence="10 11">YN101</strain>
    </source>
</reference>
<dbReference type="NCBIfam" id="NF001030">
    <property type="entry name" value="PRK00110.1"/>
    <property type="match status" value="1"/>
</dbReference>
<dbReference type="FunFam" id="1.10.10.200:FF:000002">
    <property type="entry name" value="Probable transcriptional regulatory protein CLM62_37755"/>
    <property type="match status" value="1"/>
</dbReference>
<dbReference type="EMBL" id="CP041186">
    <property type="protein sequence ID" value="QDG54624.1"/>
    <property type="molecule type" value="Genomic_DNA"/>
</dbReference>
<feature type="domain" description="TACO1/YebC-like second and third" evidence="8">
    <location>
        <begin position="82"/>
        <end position="250"/>
    </location>
</feature>
<evidence type="ECO:0000256" key="5">
    <source>
        <dbReference type="ARBA" id="ARBA00023163"/>
    </source>
</evidence>
<evidence type="ECO:0000259" key="9">
    <source>
        <dbReference type="Pfam" id="PF20772"/>
    </source>
</evidence>
<dbReference type="PANTHER" id="PTHR12532">
    <property type="entry name" value="TRANSLATIONAL ACTIVATOR OF CYTOCHROME C OXIDASE 1"/>
    <property type="match status" value="1"/>
</dbReference>
<dbReference type="PANTHER" id="PTHR12532:SF6">
    <property type="entry name" value="TRANSCRIPTIONAL REGULATORY PROTEIN YEBC-RELATED"/>
    <property type="match status" value="1"/>
</dbReference>
<comment type="similarity">
    <text evidence="1 6">Belongs to the TACO1 family.</text>
</comment>
<evidence type="ECO:0000256" key="2">
    <source>
        <dbReference type="ARBA" id="ARBA00022490"/>
    </source>
</evidence>
<dbReference type="InterPro" id="IPR049083">
    <property type="entry name" value="TACO1_YebC_N"/>
</dbReference>
<feature type="compositionally biased region" description="Basic residues" evidence="7">
    <location>
        <begin position="9"/>
        <end position="22"/>
    </location>
</feature>
<keyword evidence="11" id="KW-1185">Reference proteome</keyword>
<evidence type="ECO:0000256" key="4">
    <source>
        <dbReference type="ARBA" id="ARBA00023125"/>
    </source>
</evidence>